<comment type="similarity">
    <text evidence="1">Belongs to the PPP4R2 family.</text>
</comment>
<keyword evidence="3" id="KW-1185">Reference proteome</keyword>
<reference evidence="2 3" key="1">
    <citation type="submission" date="2019-06" db="EMBL/GenBank/DDBJ databases">
        <title>Discovery of a novel chromosome fission-fusion reversal in muntjac.</title>
        <authorList>
            <person name="Mudd A.B."/>
            <person name="Bredeson J.V."/>
            <person name="Baum R."/>
            <person name="Hockemeyer D."/>
            <person name="Rokhsar D.S."/>
        </authorList>
    </citation>
    <scope>NUCLEOTIDE SEQUENCE [LARGE SCALE GENOMIC DNA]</scope>
    <source>
        <strain evidence="2">UTSW_UCB_Mm</strain>
        <tissue evidence="2">Fibroblast cell line</tissue>
    </source>
</reference>
<dbReference type="EMBL" id="VCEA01000001">
    <property type="protein sequence ID" value="KAB0364621.1"/>
    <property type="molecule type" value="Genomic_DNA"/>
</dbReference>
<accession>A0A5N3WSJ5</accession>
<dbReference type="Pfam" id="PF09184">
    <property type="entry name" value="PPP4R2"/>
    <property type="match status" value="1"/>
</dbReference>
<sequence length="51" mass="5765">MDVERLQEALKDFEKRGKKEVCPVLDQFLCHVAKTGETIILLGLIPNVVNL</sequence>
<organism evidence="2 3">
    <name type="scientific">Muntiacus muntjak</name>
    <name type="common">Barking deer</name>
    <name type="synonym">Indian muntjac</name>
    <dbReference type="NCBI Taxonomy" id="9888"/>
    <lineage>
        <taxon>Eukaryota</taxon>
        <taxon>Metazoa</taxon>
        <taxon>Chordata</taxon>
        <taxon>Craniata</taxon>
        <taxon>Vertebrata</taxon>
        <taxon>Euteleostomi</taxon>
        <taxon>Mammalia</taxon>
        <taxon>Eutheria</taxon>
        <taxon>Laurasiatheria</taxon>
        <taxon>Artiodactyla</taxon>
        <taxon>Ruminantia</taxon>
        <taxon>Pecora</taxon>
        <taxon>Cervidae</taxon>
        <taxon>Muntiacinae</taxon>
        <taxon>Muntiacus</taxon>
    </lineage>
</organism>
<dbReference type="Proteomes" id="UP000326458">
    <property type="component" value="Unassembled WGS sequence"/>
</dbReference>
<dbReference type="GO" id="GO:0019888">
    <property type="term" value="F:protein phosphatase regulator activity"/>
    <property type="evidence" value="ECO:0007669"/>
    <property type="project" value="InterPro"/>
</dbReference>
<gene>
    <name evidence="2" type="ORF">FD754_008777</name>
</gene>
<evidence type="ECO:0000313" key="3">
    <source>
        <dbReference type="Proteomes" id="UP000326458"/>
    </source>
</evidence>
<dbReference type="InterPro" id="IPR015267">
    <property type="entry name" value="PPP4R2"/>
</dbReference>
<name>A0A5N3WSJ5_MUNMU</name>
<dbReference type="GO" id="GO:0030289">
    <property type="term" value="C:protein phosphatase 4 complex"/>
    <property type="evidence" value="ECO:0007669"/>
    <property type="project" value="InterPro"/>
</dbReference>
<proteinExistence type="inferred from homology"/>
<feature type="non-terminal residue" evidence="2">
    <location>
        <position position="51"/>
    </location>
</feature>
<protein>
    <submittedName>
        <fullName evidence="2">Uncharacterized protein</fullName>
    </submittedName>
</protein>
<dbReference type="AlphaFoldDB" id="A0A5N3WSJ5"/>
<comment type="caution">
    <text evidence="2">The sequence shown here is derived from an EMBL/GenBank/DDBJ whole genome shotgun (WGS) entry which is preliminary data.</text>
</comment>
<evidence type="ECO:0000256" key="1">
    <source>
        <dbReference type="ARBA" id="ARBA00009207"/>
    </source>
</evidence>
<evidence type="ECO:0000313" key="2">
    <source>
        <dbReference type="EMBL" id="KAB0364621.1"/>
    </source>
</evidence>